<dbReference type="InterPro" id="IPR045340">
    <property type="entry name" value="DUF6533"/>
</dbReference>
<dbReference type="AlphaFoldDB" id="A0A165C4Y4"/>
<keyword evidence="1" id="KW-1133">Transmembrane helix</keyword>
<sequence length="161" mass="18235">LIFYEYIVTFPQEVHVIWGARLTTVTIIFAINRYMLMVQGVMFALSSVFKLWHAPLVSHAQVRDCLTSNFMKRLIGKWLGFAAFRTYAISRPQVVPALLVLLLGLAQVSGYYIVNLATVICPAIADLIVVLVTWYKTFRLAVEVRKLRIKGSIATMLLRDG</sequence>
<feature type="transmembrane region" description="Helical" evidence="1">
    <location>
        <begin position="16"/>
        <end position="36"/>
    </location>
</feature>
<dbReference type="OrthoDB" id="2804045at2759"/>
<feature type="non-terminal residue" evidence="3">
    <location>
        <position position="161"/>
    </location>
</feature>
<reference evidence="3 4" key="1">
    <citation type="journal article" date="2016" name="Mol. Biol. Evol.">
        <title>Comparative Genomics of Early-Diverging Mushroom-Forming Fungi Provides Insights into the Origins of Lignocellulose Decay Capabilities.</title>
        <authorList>
            <person name="Nagy L.G."/>
            <person name="Riley R."/>
            <person name="Tritt A."/>
            <person name="Adam C."/>
            <person name="Daum C."/>
            <person name="Floudas D."/>
            <person name="Sun H."/>
            <person name="Yadav J.S."/>
            <person name="Pangilinan J."/>
            <person name="Larsson K.H."/>
            <person name="Matsuura K."/>
            <person name="Barry K."/>
            <person name="Labutti K."/>
            <person name="Kuo R."/>
            <person name="Ohm R.A."/>
            <person name="Bhattacharya S.S."/>
            <person name="Shirouzu T."/>
            <person name="Yoshinaga Y."/>
            <person name="Martin F.M."/>
            <person name="Grigoriev I.V."/>
            <person name="Hibbett D.S."/>
        </authorList>
    </citation>
    <scope>NUCLEOTIDE SEQUENCE [LARGE SCALE GENOMIC DNA]</scope>
    <source>
        <strain evidence="3 4">93-53</strain>
    </source>
</reference>
<dbReference type="GeneID" id="63820100"/>
<dbReference type="InParanoid" id="A0A165C4Y4"/>
<evidence type="ECO:0000313" key="4">
    <source>
        <dbReference type="Proteomes" id="UP000076871"/>
    </source>
</evidence>
<evidence type="ECO:0000259" key="2">
    <source>
        <dbReference type="Pfam" id="PF20151"/>
    </source>
</evidence>
<gene>
    <name evidence="3" type="ORF">LAESUDRAFT_601853</name>
</gene>
<name>A0A165C4Y4_9APHY</name>
<keyword evidence="4" id="KW-1185">Reference proteome</keyword>
<dbReference type="EMBL" id="KV427654">
    <property type="protein sequence ID" value="KZT02212.1"/>
    <property type="molecule type" value="Genomic_DNA"/>
</dbReference>
<dbReference type="RefSeq" id="XP_040759952.1">
    <property type="nucleotide sequence ID" value="XM_040903069.1"/>
</dbReference>
<keyword evidence="1" id="KW-0472">Membrane</keyword>
<feature type="non-terminal residue" evidence="3">
    <location>
        <position position="1"/>
    </location>
</feature>
<evidence type="ECO:0000256" key="1">
    <source>
        <dbReference type="SAM" id="Phobius"/>
    </source>
</evidence>
<feature type="domain" description="DUF6533" evidence="2">
    <location>
        <begin position="1"/>
        <end position="37"/>
    </location>
</feature>
<feature type="transmembrane region" description="Helical" evidence="1">
    <location>
        <begin position="94"/>
        <end position="113"/>
    </location>
</feature>
<proteinExistence type="predicted"/>
<evidence type="ECO:0000313" key="3">
    <source>
        <dbReference type="EMBL" id="KZT02212.1"/>
    </source>
</evidence>
<dbReference type="Pfam" id="PF20151">
    <property type="entry name" value="DUF6533"/>
    <property type="match status" value="1"/>
</dbReference>
<organism evidence="3 4">
    <name type="scientific">Laetiporus sulphureus 93-53</name>
    <dbReference type="NCBI Taxonomy" id="1314785"/>
    <lineage>
        <taxon>Eukaryota</taxon>
        <taxon>Fungi</taxon>
        <taxon>Dikarya</taxon>
        <taxon>Basidiomycota</taxon>
        <taxon>Agaricomycotina</taxon>
        <taxon>Agaricomycetes</taxon>
        <taxon>Polyporales</taxon>
        <taxon>Laetiporus</taxon>
    </lineage>
</organism>
<feature type="transmembrane region" description="Helical" evidence="1">
    <location>
        <begin position="119"/>
        <end position="138"/>
    </location>
</feature>
<keyword evidence="1" id="KW-0812">Transmembrane</keyword>
<dbReference type="Proteomes" id="UP000076871">
    <property type="component" value="Unassembled WGS sequence"/>
</dbReference>
<protein>
    <recommendedName>
        <fullName evidence="2">DUF6533 domain-containing protein</fullName>
    </recommendedName>
</protein>
<accession>A0A165C4Y4</accession>